<organism evidence="1 2">
    <name type="scientific">Citrobacter freundii</name>
    <dbReference type="NCBI Taxonomy" id="546"/>
    <lineage>
        <taxon>Bacteria</taxon>
        <taxon>Pseudomonadati</taxon>
        <taxon>Pseudomonadota</taxon>
        <taxon>Gammaproteobacteria</taxon>
        <taxon>Enterobacterales</taxon>
        <taxon>Enterobacteriaceae</taxon>
        <taxon>Citrobacter</taxon>
        <taxon>Citrobacter freundii complex</taxon>
    </lineage>
</organism>
<dbReference type="NCBIfam" id="TIGR03347">
    <property type="entry name" value="VI_chp_1"/>
    <property type="match status" value="1"/>
</dbReference>
<dbReference type="InterPro" id="IPR010732">
    <property type="entry name" value="T6SS_TssG-like"/>
</dbReference>
<protein>
    <submittedName>
        <fullName evidence="1">Type VI secretion system baseplate subunit TssG</fullName>
    </submittedName>
</protein>
<gene>
    <name evidence="1" type="primary">tssG</name>
    <name evidence="1" type="ORF">HV183_08745</name>
</gene>
<dbReference type="PANTHER" id="PTHR35564:SF3">
    <property type="entry name" value="TYPE VI SECRETION SYSTEM BASEPLATE SUBUNIT TSSG"/>
    <property type="match status" value="1"/>
</dbReference>
<dbReference type="RefSeq" id="WP_137362085.1">
    <property type="nucleotide sequence ID" value="NZ_CP055538.1"/>
</dbReference>
<accession>A0AAE7KYH2</accession>
<dbReference type="Proteomes" id="UP000510650">
    <property type="component" value="Chromosome"/>
</dbReference>
<evidence type="ECO:0000313" key="1">
    <source>
        <dbReference type="EMBL" id="QLO13528.1"/>
    </source>
</evidence>
<evidence type="ECO:0000313" key="2">
    <source>
        <dbReference type="Proteomes" id="UP000510650"/>
    </source>
</evidence>
<dbReference type="Pfam" id="PF06996">
    <property type="entry name" value="T6SS_TssG"/>
    <property type="match status" value="1"/>
</dbReference>
<name>A0AAE7KYH2_CITFR</name>
<proteinExistence type="predicted"/>
<reference evidence="2" key="1">
    <citation type="submission" date="2020-06" db="EMBL/GenBank/DDBJ databases">
        <title>REHAB project genomes.</title>
        <authorList>
            <person name="Shaw L.P."/>
        </authorList>
    </citation>
    <scope>NUCLEOTIDE SEQUENCE [LARGE SCALE GENOMIC DNA]</scope>
    <source>
        <strain evidence="2">RHBSTW-00398</strain>
    </source>
</reference>
<dbReference type="EMBL" id="CP055538">
    <property type="protein sequence ID" value="QLO13528.1"/>
    <property type="molecule type" value="Genomic_DNA"/>
</dbReference>
<dbReference type="PANTHER" id="PTHR35564">
    <property type="match status" value="1"/>
</dbReference>
<sequence length="356" mass="39722">MGRKPAQSRDALTSRLKEDIGHINFYRFCQLLENHGAHRLGESDNPHDDMVRFRPHPGVGFPASELKAIECDPDHPDAPLTVRSTFMGLYGVDSPLPTTYIDDITQRRDGHEVLETFLDIFNHRILTQFYRIWRKYSYPATFEAGGIDSTSRCLLGLIGLGIAGTQEHIATPSSRFLALLGIMRQPGRTAEGIARLVNLLAPNTRTDVTPHDLRTVAIRQPAGLLDEQPLRLDGHTVLGDEATDAASQLLISLVTDDATETEGWLPDGALLTDLLVLLRVYLGWRYRARIMLTLPTHLLPVPVLGESPVRLGLTCVNGLQQGDRDLPDDFTVELGHYRGLTSAIINKDIQRVHYRF</sequence>
<dbReference type="AlphaFoldDB" id="A0AAE7KYH2"/>